<accession>A0A5B7DCN5</accession>
<keyword evidence="3" id="KW-1185">Reference proteome</keyword>
<proteinExistence type="predicted"/>
<protein>
    <submittedName>
        <fullName evidence="2">Uncharacterized protein</fullName>
    </submittedName>
</protein>
<evidence type="ECO:0000313" key="2">
    <source>
        <dbReference type="EMBL" id="MPC18846.1"/>
    </source>
</evidence>
<feature type="compositionally biased region" description="Low complexity" evidence="1">
    <location>
        <begin position="33"/>
        <end position="59"/>
    </location>
</feature>
<name>A0A5B7DCN5_PORTR</name>
<reference evidence="2 3" key="1">
    <citation type="submission" date="2019-05" db="EMBL/GenBank/DDBJ databases">
        <title>Another draft genome of Portunus trituberculatus and its Hox gene families provides insights of decapod evolution.</title>
        <authorList>
            <person name="Jeong J.-H."/>
            <person name="Song I."/>
            <person name="Kim S."/>
            <person name="Choi T."/>
            <person name="Kim D."/>
            <person name="Ryu S."/>
            <person name="Kim W."/>
        </authorList>
    </citation>
    <scope>NUCLEOTIDE SEQUENCE [LARGE SCALE GENOMIC DNA]</scope>
    <source>
        <tissue evidence="2">Muscle</tissue>
    </source>
</reference>
<feature type="region of interest" description="Disordered" evidence="1">
    <location>
        <begin position="32"/>
        <end position="59"/>
    </location>
</feature>
<evidence type="ECO:0000256" key="1">
    <source>
        <dbReference type="SAM" id="MobiDB-lite"/>
    </source>
</evidence>
<dbReference type="EMBL" id="VSRR010000715">
    <property type="protein sequence ID" value="MPC18846.1"/>
    <property type="molecule type" value="Genomic_DNA"/>
</dbReference>
<organism evidence="2 3">
    <name type="scientific">Portunus trituberculatus</name>
    <name type="common">Swimming crab</name>
    <name type="synonym">Neptunus trituberculatus</name>
    <dbReference type="NCBI Taxonomy" id="210409"/>
    <lineage>
        <taxon>Eukaryota</taxon>
        <taxon>Metazoa</taxon>
        <taxon>Ecdysozoa</taxon>
        <taxon>Arthropoda</taxon>
        <taxon>Crustacea</taxon>
        <taxon>Multicrustacea</taxon>
        <taxon>Malacostraca</taxon>
        <taxon>Eumalacostraca</taxon>
        <taxon>Eucarida</taxon>
        <taxon>Decapoda</taxon>
        <taxon>Pleocyemata</taxon>
        <taxon>Brachyura</taxon>
        <taxon>Eubrachyura</taxon>
        <taxon>Portunoidea</taxon>
        <taxon>Portunidae</taxon>
        <taxon>Portuninae</taxon>
        <taxon>Portunus</taxon>
    </lineage>
</organism>
<dbReference type="AlphaFoldDB" id="A0A5B7DCN5"/>
<gene>
    <name evidence="2" type="ORF">E2C01_011740</name>
</gene>
<dbReference type="Proteomes" id="UP000324222">
    <property type="component" value="Unassembled WGS sequence"/>
</dbReference>
<comment type="caution">
    <text evidence="2">The sequence shown here is derived from an EMBL/GenBank/DDBJ whole genome shotgun (WGS) entry which is preliminary data.</text>
</comment>
<evidence type="ECO:0000313" key="3">
    <source>
        <dbReference type="Proteomes" id="UP000324222"/>
    </source>
</evidence>
<sequence>MKGCLCTTINSEVFIASVGVVAVEEGRTARTHSAALAPAPTTAATTTTSPNTSRAMQTL</sequence>